<keyword evidence="5" id="KW-1185">Reference proteome</keyword>
<comment type="caution">
    <text evidence="4">The sequence shown here is derived from an EMBL/GenBank/DDBJ whole genome shotgun (WGS) entry which is preliminary data.</text>
</comment>
<dbReference type="Proteomes" id="UP001196980">
    <property type="component" value="Unassembled WGS sequence"/>
</dbReference>
<accession>A0ABS6RUU8</accession>
<dbReference type="GO" id="GO:0016740">
    <property type="term" value="F:transferase activity"/>
    <property type="evidence" value="ECO:0007669"/>
    <property type="project" value="UniProtKB-KW"/>
</dbReference>
<sequence length="387" mass="43183">MSAEAKTVAFVPVRLTSTRLPVKHFKYIGDKMLLTWVVHRLRECRLIGRIAICAPGEAESEALRAFALGHDVELFIYDGDVNDVVGRLTAAAAKYEADVCVLASGDCPLLNPRTIDVMLEAIGDVDDAGYVVFEPINGAFPIHEGILVARRWMWNLADELSDTPHLREHHFPVYVQNVYPEKFAHIKRLSFRDEEVFYGLRHRISVDTPSDLEFMNRLHGVLTDAGKEFNLKNVIELIGTHPHLKEINASVHQKAYSDASGKVICYVADASVEGHDTLLKVLAVARVLIEQFGVGVRFLLQQQAARDFIETRGGVTFLGSYDTLPEVHARFKYDVAVFVPAAASGVPEEVISRLKTEFDVKTFVINNELTDEADIANIASDIARRCR</sequence>
<dbReference type="RefSeq" id="WP_218250845.1">
    <property type="nucleotide sequence ID" value="NZ_JABXWD010000012.1"/>
</dbReference>
<evidence type="ECO:0000256" key="3">
    <source>
        <dbReference type="ARBA" id="ARBA00022985"/>
    </source>
</evidence>
<keyword evidence="2" id="KW-0548">Nucleotidyltransferase</keyword>
<evidence type="ECO:0000313" key="4">
    <source>
        <dbReference type="EMBL" id="MBV6340222.1"/>
    </source>
</evidence>
<dbReference type="Pfam" id="PF02348">
    <property type="entry name" value="CTP_transf_3"/>
    <property type="match status" value="1"/>
</dbReference>
<reference evidence="4 5" key="1">
    <citation type="journal article" date="2020" name="J Geophys Res Biogeosci">
        <title>Magnetotaxis as an Adaptation to Enable Bacterial Shuttling of Microbial Sulfur and Sulfur Cycling Across Aquatic Oxic#Anoxic Interfaces.</title>
        <authorList>
            <person name="Li J."/>
            <person name="Liu P."/>
            <person name="Wang J."/>
            <person name="Roberts A.P."/>
            <person name="Pan Y."/>
        </authorList>
    </citation>
    <scope>NUCLEOTIDE SEQUENCE [LARGE SCALE GENOMIC DNA]</scope>
    <source>
        <strain evidence="4 5">MYR-1_YQ</strain>
    </source>
</reference>
<protein>
    <submittedName>
        <fullName evidence="4">NTP transferase domain-containing protein</fullName>
    </submittedName>
</protein>
<dbReference type="PANTHER" id="PTHR42866">
    <property type="entry name" value="3-DEOXY-MANNO-OCTULOSONATE CYTIDYLYLTRANSFERASE"/>
    <property type="match status" value="1"/>
</dbReference>
<evidence type="ECO:0000313" key="5">
    <source>
        <dbReference type="Proteomes" id="UP001196980"/>
    </source>
</evidence>
<keyword evidence="1 4" id="KW-0808">Transferase</keyword>
<evidence type="ECO:0000256" key="1">
    <source>
        <dbReference type="ARBA" id="ARBA00022679"/>
    </source>
</evidence>
<dbReference type="PANTHER" id="PTHR42866:SF2">
    <property type="entry name" value="3-DEOXY-MANNO-OCTULOSONATE CYTIDYLYLTRANSFERASE, MITOCHONDRIAL"/>
    <property type="match status" value="1"/>
</dbReference>
<evidence type="ECO:0000256" key="2">
    <source>
        <dbReference type="ARBA" id="ARBA00022695"/>
    </source>
</evidence>
<gene>
    <name evidence="4" type="ORF">HWQ67_01360</name>
</gene>
<dbReference type="InterPro" id="IPR003329">
    <property type="entry name" value="Cytidylyl_trans"/>
</dbReference>
<dbReference type="EMBL" id="JABXWD010000012">
    <property type="protein sequence ID" value="MBV6340222.1"/>
    <property type="molecule type" value="Genomic_DNA"/>
</dbReference>
<organism evidence="4 5">
    <name type="scientific">Candidatus Magnetobacterium casense</name>
    <dbReference type="NCBI Taxonomy" id="1455061"/>
    <lineage>
        <taxon>Bacteria</taxon>
        <taxon>Pseudomonadati</taxon>
        <taxon>Nitrospirota</taxon>
        <taxon>Thermodesulfovibrionia</taxon>
        <taxon>Thermodesulfovibrionales</taxon>
        <taxon>Candidatus Magnetobacteriaceae</taxon>
        <taxon>Candidatus Magnetobacterium</taxon>
    </lineage>
</organism>
<name>A0ABS6RUU8_9BACT</name>
<keyword evidence="3" id="KW-0448">Lipopolysaccharide biosynthesis</keyword>
<proteinExistence type="predicted"/>